<sequence length="157" mass="17974">MDNGLLHLHNLLRWVILILLLVSIAKAWSGWQNKKTFSAGDKKTWLFTMIAGHTTLLLGLYQWAAGRYGFFTTTLPEGVSMMKDKFYRFYWVEHPLTMILAIVFLTMAHGMSKKAVSDEVKYKKAFFFFLIALLLILAGVPWPFRGEPIARGLMPGM</sequence>
<dbReference type="Proteomes" id="UP000295741">
    <property type="component" value="Unassembled WGS sequence"/>
</dbReference>
<dbReference type="EMBL" id="SNWP01000010">
    <property type="protein sequence ID" value="TDO28391.1"/>
    <property type="molecule type" value="Genomic_DNA"/>
</dbReference>
<protein>
    <recommendedName>
        <fullName evidence="4">Cytochrome B</fullName>
    </recommendedName>
</protein>
<keyword evidence="1" id="KW-0472">Membrane</keyword>
<feature type="transmembrane region" description="Helical" evidence="1">
    <location>
        <begin position="125"/>
        <end position="144"/>
    </location>
</feature>
<reference evidence="2 3" key="1">
    <citation type="submission" date="2019-03" db="EMBL/GenBank/DDBJ databases">
        <title>Genomic Encyclopedia of Archaeal and Bacterial Type Strains, Phase II (KMG-II): from individual species to whole genera.</title>
        <authorList>
            <person name="Goeker M."/>
        </authorList>
    </citation>
    <scope>NUCLEOTIDE SEQUENCE [LARGE SCALE GENOMIC DNA]</scope>
    <source>
        <strain evidence="2 3">DSM 28323</strain>
    </source>
</reference>
<keyword evidence="3" id="KW-1185">Reference proteome</keyword>
<dbReference type="AlphaFoldDB" id="A0A4R6J0W3"/>
<comment type="caution">
    <text evidence="2">The sequence shown here is derived from an EMBL/GenBank/DDBJ whole genome shotgun (WGS) entry which is preliminary data.</text>
</comment>
<feature type="transmembrane region" description="Helical" evidence="1">
    <location>
        <begin position="44"/>
        <end position="66"/>
    </location>
</feature>
<evidence type="ECO:0000256" key="1">
    <source>
        <dbReference type="SAM" id="Phobius"/>
    </source>
</evidence>
<dbReference type="RefSeq" id="WP_133472938.1">
    <property type="nucleotide sequence ID" value="NZ_SNWP01000010.1"/>
</dbReference>
<feature type="transmembrane region" description="Helical" evidence="1">
    <location>
        <begin position="12"/>
        <end position="32"/>
    </location>
</feature>
<evidence type="ECO:0008006" key="4">
    <source>
        <dbReference type="Google" id="ProtNLM"/>
    </source>
</evidence>
<evidence type="ECO:0000313" key="3">
    <source>
        <dbReference type="Proteomes" id="UP000295741"/>
    </source>
</evidence>
<organism evidence="2 3">
    <name type="scientific">Sediminibacterium goheungense</name>
    <dbReference type="NCBI Taxonomy" id="1086393"/>
    <lineage>
        <taxon>Bacteria</taxon>
        <taxon>Pseudomonadati</taxon>
        <taxon>Bacteroidota</taxon>
        <taxon>Chitinophagia</taxon>
        <taxon>Chitinophagales</taxon>
        <taxon>Chitinophagaceae</taxon>
        <taxon>Sediminibacterium</taxon>
    </lineage>
</organism>
<gene>
    <name evidence="2" type="ORF">BC659_0456</name>
</gene>
<name>A0A4R6J0W3_9BACT</name>
<evidence type="ECO:0000313" key="2">
    <source>
        <dbReference type="EMBL" id="TDO28391.1"/>
    </source>
</evidence>
<feature type="transmembrane region" description="Helical" evidence="1">
    <location>
        <begin position="86"/>
        <end position="105"/>
    </location>
</feature>
<accession>A0A4R6J0W3</accession>
<keyword evidence="1" id="KW-1133">Transmembrane helix</keyword>
<dbReference type="OrthoDB" id="329514at2"/>
<proteinExistence type="predicted"/>
<keyword evidence="1" id="KW-0812">Transmembrane</keyword>